<feature type="coiled-coil region" evidence="4">
    <location>
        <begin position="534"/>
        <end position="586"/>
    </location>
</feature>
<sequence length="732" mass="83229">CVNPFQIIRCPSSWHSKNRLRTSADPAYILLFNLTHYFFKMADVQLVAATDEPKKLSKNQKKKAKRTERKRIPTQDTPDRLSQASSPKQLSDSEQHTGTSPLESCSNLLCASPSLVTNGRIYTDLVTRETTSPNHQKLLRNEMERGHTTKLDPLDISSKGNVEKHDFIPEEKSHNSISEENSGQESVQSRNGMKRSNTTDLDALEIYPQENINSHDSLSEETRHDSILKENAGLEESIQLYRNEIASLKSVINKLDTSTQSNFAENKRLKLENESLERKMESLLQKDRSSATAQDLSSLEDESSNKEIEKMILENKRLESELEVLRKQANDSDLQLQLTELQIANTKISNKNIQLEAQYKNLLGKITQFKSQISEKVKSDAEEIAHSRETIKELETENESLKMTLGELQLEIVNSTNESEKLSLEVSTIRTQRMNSEVYWSKEREEMRSRERGLVEAVERLKREIREWEMTTAEERSMKESLEARICDLEDALEGGRGELERYRSLLAAEGEQCGMLKRTLNDVQEGRGSLQEAANVEARRIEVIEIKEEMEKQVGEISAKARLYEKQASEALVKLEETRVELERLLPMEKEVKEKNLQIGKLRHEAVILNEHLTKALRLLKRGSSEDTVDRTLISNLFLSFVAIPRGDGRKFEVLQLLGSLLAWDDEQREKAGLSRPGSAMGEGLLAPGGMFRRVSSTAQMHSALDMLPSESMGDLWINFLERQAAQGMSG</sequence>
<dbReference type="InterPro" id="IPR000237">
    <property type="entry name" value="GRIP_dom"/>
</dbReference>
<dbReference type="GO" id="GO:0031267">
    <property type="term" value="F:small GTPase binding"/>
    <property type="evidence" value="ECO:0007669"/>
    <property type="project" value="TreeGrafter"/>
</dbReference>
<dbReference type="AlphaFoldDB" id="A0A1U7LW11"/>
<keyword evidence="8" id="KW-1185">Reference proteome</keyword>
<dbReference type="STRING" id="1198029.A0A1U7LW11"/>
<accession>A0A1U7LW11</accession>
<dbReference type="InterPro" id="IPR019459">
    <property type="entry name" value="GRAB"/>
</dbReference>
<reference evidence="7 8" key="1">
    <citation type="submission" date="2016-04" db="EMBL/GenBank/DDBJ databases">
        <title>Evolutionary innovation and constraint leading to complex multicellularity in the Ascomycota.</title>
        <authorList>
            <person name="Cisse O."/>
            <person name="Nguyen A."/>
            <person name="Hewitt D.A."/>
            <person name="Jedd G."/>
            <person name="Stajich J.E."/>
        </authorList>
    </citation>
    <scope>NUCLEOTIDE SEQUENCE [LARGE SCALE GENOMIC DNA]</scope>
    <source>
        <strain evidence="7 8">DAH-3</strain>
    </source>
</reference>
<proteinExistence type="predicted"/>
<dbReference type="OMA" id="RWKDESS"/>
<feature type="compositionally biased region" description="Basic and acidic residues" evidence="5">
    <location>
        <begin position="139"/>
        <end position="153"/>
    </location>
</feature>
<dbReference type="GO" id="GO:0006888">
    <property type="term" value="P:endoplasmic reticulum to Golgi vesicle-mediated transport"/>
    <property type="evidence" value="ECO:0007669"/>
    <property type="project" value="TreeGrafter"/>
</dbReference>
<dbReference type="EMBL" id="LXFE01000145">
    <property type="protein sequence ID" value="OLL26808.1"/>
    <property type="molecule type" value="Genomic_DNA"/>
</dbReference>
<evidence type="ECO:0000256" key="5">
    <source>
        <dbReference type="SAM" id="MobiDB-lite"/>
    </source>
</evidence>
<keyword evidence="3 4" id="KW-0175">Coiled coil</keyword>
<evidence type="ECO:0000313" key="7">
    <source>
        <dbReference type="EMBL" id="OLL26808.1"/>
    </source>
</evidence>
<dbReference type="GO" id="GO:0007030">
    <property type="term" value="P:Golgi organization"/>
    <property type="evidence" value="ECO:0007669"/>
    <property type="project" value="TreeGrafter"/>
</dbReference>
<feature type="compositionally biased region" description="Basic and acidic residues" evidence="5">
    <location>
        <begin position="161"/>
        <end position="174"/>
    </location>
</feature>
<dbReference type="PROSITE" id="PS50913">
    <property type="entry name" value="GRIP"/>
    <property type="match status" value="1"/>
</dbReference>
<evidence type="ECO:0000256" key="3">
    <source>
        <dbReference type="ARBA" id="ARBA00023054"/>
    </source>
</evidence>
<organism evidence="7 8">
    <name type="scientific">Neolecta irregularis (strain DAH-3)</name>
    <dbReference type="NCBI Taxonomy" id="1198029"/>
    <lineage>
        <taxon>Eukaryota</taxon>
        <taxon>Fungi</taxon>
        <taxon>Dikarya</taxon>
        <taxon>Ascomycota</taxon>
        <taxon>Taphrinomycotina</taxon>
        <taxon>Neolectales</taxon>
        <taxon>Neolectaceae</taxon>
        <taxon>Neolecta</taxon>
    </lineage>
</organism>
<feature type="compositionally biased region" description="Polar residues" evidence="5">
    <location>
        <begin position="175"/>
        <end position="200"/>
    </location>
</feature>
<comment type="subcellular location">
    <subcellularLocation>
        <location evidence="1">Golgi apparatus</location>
    </subcellularLocation>
</comment>
<evidence type="ECO:0000256" key="4">
    <source>
        <dbReference type="SAM" id="Coils"/>
    </source>
</evidence>
<dbReference type="PANTHER" id="PTHR18921">
    <property type="entry name" value="MYOSIN HEAVY CHAIN - RELATED"/>
    <property type="match status" value="1"/>
</dbReference>
<feature type="non-terminal residue" evidence="7">
    <location>
        <position position="1"/>
    </location>
</feature>
<evidence type="ECO:0000256" key="2">
    <source>
        <dbReference type="ARBA" id="ARBA00023034"/>
    </source>
</evidence>
<dbReference type="PANTHER" id="PTHR18921:SF2">
    <property type="entry name" value="THYROID RECEPTOR-INTERACTING PROTEIN 11"/>
    <property type="match status" value="1"/>
</dbReference>
<name>A0A1U7LW11_NEOID</name>
<protein>
    <submittedName>
        <fullName evidence="7">GRIP domain-containing protein</fullName>
    </submittedName>
</protein>
<dbReference type="OrthoDB" id="425925at2759"/>
<dbReference type="Proteomes" id="UP000186594">
    <property type="component" value="Unassembled WGS sequence"/>
</dbReference>
<gene>
    <name evidence="7" type="ORF">NEOLI_001504</name>
</gene>
<feature type="region of interest" description="Disordered" evidence="5">
    <location>
        <begin position="54"/>
        <end position="104"/>
    </location>
</feature>
<feature type="domain" description="GRIP" evidence="6">
    <location>
        <begin position="625"/>
        <end position="676"/>
    </location>
</feature>
<feature type="compositionally biased region" description="Basic residues" evidence="5">
    <location>
        <begin position="56"/>
        <end position="69"/>
    </location>
</feature>
<evidence type="ECO:0000259" key="6">
    <source>
        <dbReference type="PROSITE" id="PS50913"/>
    </source>
</evidence>
<feature type="region of interest" description="Disordered" evidence="5">
    <location>
        <begin position="281"/>
        <end position="305"/>
    </location>
</feature>
<feature type="compositionally biased region" description="Polar residues" evidence="5">
    <location>
        <begin position="80"/>
        <end position="104"/>
    </location>
</feature>
<feature type="compositionally biased region" description="Basic and acidic residues" evidence="5">
    <location>
        <begin position="70"/>
        <end position="79"/>
    </location>
</feature>
<keyword evidence="2" id="KW-0333">Golgi apparatus</keyword>
<evidence type="ECO:0000256" key="1">
    <source>
        <dbReference type="ARBA" id="ARBA00004555"/>
    </source>
</evidence>
<dbReference type="Pfam" id="PF10375">
    <property type="entry name" value="GRAB"/>
    <property type="match status" value="1"/>
</dbReference>
<comment type="caution">
    <text evidence="7">The sequence shown here is derived from an EMBL/GenBank/DDBJ whole genome shotgun (WGS) entry which is preliminary data.</text>
</comment>
<feature type="region of interest" description="Disordered" evidence="5">
    <location>
        <begin position="126"/>
        <end position="202"/>
    </location>
</feature>
<evidence type="ECO:0000313" key="8">
    <source>
        <dbReference type="Proteomes" id="UP000186594"/>
    </source>
</evidence>
<dbReference type="GO" id="GO:0005794">
    <property type="term" value="C:Golgi apparatus"/>
    <property type="evidence" value="ECO:0007669"/>
    <property type="project" value="UniProtKB-SubCell"/>
</dbReference>